<comment type="caution">
    <text evidence="1">The sequence shown here is derived from an EMBL/GenBank/DDBJ whole genome shotgun (WGS) entry which is preliminary data.</text>
</comment>
<name>A0A9P3WDI0_KLUIN</name>
<protein>
    <submittedName>
        <fullName evidence="1">Uncharacterized protein</fullName>
    </submittedName>
</protein>
<proteinExistence type="predicted"/>
<evidence type="ECO:0000313" key="2">
    <source>
        <dbReference type="Proteomes" id="UP000867740"/>
    </source>
</evidence>
<dbReference type="EMBL" id="DACSUM010000008">
    <property type="protein sequence ID" value="HAT3581063.1"/>
    <property type="molecule type" value="Genomic_DNA"/>
</dbReference>
<sequence>MRETVSLYGKGEFSQGSVFSGLETSAGNPCMGIIITARCDLEHRKLNKIVCLPVYRFVDWMTLYGDDDIFEKSKSDVIQQLDALLVKYGLSYESFRVFKSDEVIRILTEKKIKKTDQDKIEQFSNFL</sequence>
<dbReference type="Proteomes" id="UP000867740">
    <property type="component" value="Unassembled WGS sequence"/>
</dbReference>
<reference evidence="1" key="2">
    <citation type="submission" date="2020-10" db="EMBL/GenBank/DDBJ databases">
        <authorList>
            <consortium name="NCBI Pathogen Detection Project"/>
        </authorList>
    </citation>
    <scope>NUCLEOTIDE SEQUENCE</scope>
    <source>
        <strain evidence="1">CAVp300</strain>
    </source>
</reference>
<dbReference type="AlphaFoldDB" id="A0A9P3WDI0"/>
<dbReference type="RefSeq" id="WP_047372550.1">
    <property type="nucleotide sequence ID" value="NZ_CABMNU010000005.1"/>
</dbReference>
<accession>A0A9P3WDI0</accession>
<reference evidence="1" key="1">
    <citation type="journal article" date="2018" name="Genome Biol.">
        <title>SKESA: strategic k-mer extension for scrupulous assemblies.</title>
        <authorList>
            <person name="Souvorov A."/>
            <person name="Agarwala R."/>
            <person name="Lipman D.J."/>
        </authorList>
    </citation>
    <scope>NUCLEOTIDE SEQUENCE</scope>
    <source>
        <strain evidence="1">CAVp300</strain>
    </source>
</reference>
<gene>
    <name evidence="1" type="ORF">I8531_001338</name>
</gene>
<organism evidence="1 2">
    <name type="scientific">Kluyvera intermedia</name>
    <name type="common">Enterobacter intermedius</name>
    <dbReference type="NCBI Taxonomy" id="61648"/>
    <lineage>
        <taxon>Bacteria</taxon>
        <taxon>Pseudomonadati</taxon>
        <taxon>Pseudomonadota</taxon>
        <taxon>Gammaproteobacteria</taxon>
        <taxon>Enterobacterales</taxon>
        <taxon>Enterobacteriaceae</taxon>
        <taxon>Kluyvera</taxon>
    </lineage>
</organism>
<evidence type="ECO:0000313" key="1">
    <source>
        <dbReference type="EMBL" id="HAT3581063.1"/>
    </source>
</evidence>